<evidence type="ECO:0000313" key="1">
    <source>
        <dbReference type="EnsemblPlants" id="cds.evm.model.10.365"/>
    </source>
</evidence>
<sequence>IVYEGIMDCKGKKRTSNLGVPVAVEVVPPKSQRKTTAHKKKSLVEPIDLEVSDNEFQEQVPPPAVPDTNAHSLEATSAIASSSKAIEILSVAVGEAGPEFCQTYGVACWCKLETLFPFDWDFLNLRTPKEMLSRSLDCHFM</sequence>
<dbReference type="Proteomes" id="UP000596661">
    <property type="component" value="Unassembled WGS sequence"/>
</dbReference>
<dbReference type="EMBL" id="UZAU01000796">
    <property type="status" value="NOT_ANNOTATED_CDS"/>
    <property type="molecule type" value="Genomic_DNA"/>
</dbReference>
<dbReference type="AlphaFoldDB" id="A0A803QNI4"/>
<name>A0A803QNI4_CANSA</name>
<dbReference type="Gramene" id="evm.model.10.365">
    <property type="protein sequence ID" value="cds.evm.model.10.365"/>
    <property type="gene ID" value="evm.TU.10.365"/>
</dbReference>
<dbReference type="EnsemblPlants" id="evm.model.10.365">
    <property type="protein sequence ID" value="cds.evm.model.10.365"/>
    <property type="gene ID" value="evm.TU.10.365"/>
</dbReference>
<proteinExistence type="predicted"/>
<reference evidence="1" key="1">
    <citation type="submission" date="2021-03" db="UniProtKB">
        <authorList>
            <consortium name="EnsemblPlants"/>
        </authorList>
    </citation>
    <scope>IDENTIFICATION</scope>
</reference>
<accession>A0A803QNI4</accession>
<protein>
    <submittedName>
        <fullName evidence="1">Uncharacterized protein</fullName>
    </submittedName>
</protein>
<organism evidence="1 2">
    <name type="scientific">Cannabis sativa</name>
    <name type="common">Hemp</name>
    <name type="synonym">Marijuana</name>
    <dbReference type="NCBI Taxonomy" id="3483"/>
    <lineage>
        <taxon>Eukaryota</taxon>
        <taxon>Viridiplantae</taxon>
        <taxon>Streptophyta</taxon>
        <taxon>Embryophyta</taxon>
        <taxon>Tracheophyta</taxon>
        <taxon>Spermatophyta</taxon>
        <taxon>Magnoliopsida</taxon>
        <taxon>eudicotyledons</taxon>
        <taxon>Gunneridae</taxon>
        <taxon>Pentapetalae</taxon>
        <taxon>rosids</taxon>
        <taxon>fabids</taxon>
        <taxon>Rosales</taxon>
        <taxon>Cannabaceae</taxon>
        <taxon>Cannabis</taxon>
    </lineage>
</organism>
<evidence type="ECO:0000313" key="2">
    <source>
        <dbReference type="Proteomes" id="UP000596661"/>
    </source>
</evidence>
<keyword evidence="2" id="KW-1185">Reference proteome</keyword>